<keyword evidence="2" id="KW-0436">Ligase</keyword>
<proteinExistence type="inferred from homology"/>
<evidence type="ECO:0000313" key="6">
    <source>
        <dbReference type="Proteomes" id="UP000622604"/>
    </source>
</evidence>
<dbReference type="RefSeq" id="WP_191866062.1">
    <property type="nucleotide sequence ID" value="NZ_BMZC01000005.1"/>
</dbReference>
<dbReference type="InterPro" id="IPR000873">
    <property type="entry name" value="AMP-dep_synth/lig_dom"/>
</dbReference>
<comment type="caution">
    <text evidence="5">The sequence shown here is derived from an EMBL/GenBank/DDBJ whole genome shotgun (WGS) entry which is preliminary data.</text>
</comment>
<sequence length="551" mass="60628">MMLTDSSRVEQYHASGEWGTRKLHDLFDETLGQHPEREALVDPADKMALTGAQPQRLTYQALAENVERLTQVLSQCGLGKDDIVLVQMPNIVELIYTYLAASRLGVVISPVPVQYQENELTAILDILQPAGVIISPKCKQASLLNRMRNSLAQSSMAQKMPRILAWGDGASDCNLYHAMQEAPGSCERDQNQALVSADDLLTICWTSGTEGIPKGVPRSHNQWLAIGKATYLGNQIQDNETLLNPFPLINMASIGGMFLSWLYSGGKLVLHHPLDLPVFLQQIASEKVNYTLAPPALLNTLLKEEKLRPLIDFSSIRAIGSGSAPLDEWMVEGFKRLFDIEIVNHFGSNEGVSLLCGPNETNSAAKRARLFPRASDLLETRLADNQVGHIITGTDEPGELQIKGPGVFDGYYKAPQQTALAFTEDGFFKTGDLFKIAPNDPQFYTFIGRCKDLIIRGGMNIAPAELDNLLSAHERILDVAVAAYPCEIMGERIAAFVALKNGQQLTLAELTQYLKSCHVASFKLPEKLVVVSEIPRNPLGKVMRYKLSAIS</sequence>
<dbReference type="AlphaFoldDB" id="A0A8H9IGH8"/>
<name>A0A8H9IGH8_9ALTE</name>
<feature type="domain" description="AMP-binding enzyme C-terminal" evidence="4">
    <location>
        <begin position="465"/>
        <end position="541"/>
    </location>
</feature>
<feature type="domain" description="AMP-dependent synthetase/ligase" evidence="3">
    <location>
        <begin position="27"/>
        <end position="412"/>
    </location>
</feature>
<dbReference type="InterPro" id="IPR045851">
    <property type="entry name" value="AMP-bd_C_sf"/>
</dbReference>
<gene>
    <name evidence="5" type="ORF">GCM10011274_22850</name>
</gene>
<dbReference type="Pfam" id="PF00501">
    <property type="entry name" value="AMP-binding"/>
    <property type="match status" value="1"/>
</dbReference>
<evidence type="ECO:0000313" key="5">
    <source>
        <dbReference type="EMBL" id="GGZ64050.1"/>
    </source>
</evidence>
<dbReference type="SUPFAM" id="SSF56801">
    <property type="entry name" value="Acetyl-CoA synthetase-like"/>
    <property type="match status" value="1"/>
</dbReference>
<evidence type="ECO:0000259" key="3">
    <source>
        <dbReference type="Pfam" id="PF00501"/>
    </source>
</evidence>
<evidence type="ECO:0000256" key="1">
    <source>
        <dbReference type="ARBA" id="ARBA00006432"/>
    </source>
</evidence>
<reference evidence="5" key="2">
    <citation type="submission" date="2020-09" db="EMBL/GenBank/DDBJ databases">
        <authorList>
            <person name="Sun Q."/>
            <person name="Kim S."/>
        </authorList>
    </citation>
    <scope>NUCLEOTIDE SEQUENCE</scope>
    <source>
        <strain evidence="5">KCTC 32337</strain>
    </source>
</reference>
<dbReference type="Gene3D" id="3.30.300.30">
    <property type="match status" value="1"/>
</dbReference>
<dbReference type="PANTHER" id="PTHR43201:SF5">
    <property type="entry name" value="MEDIUM-CHAIN ACYL-COA LIGASE ACSF2, MITOCHONDRIAL"/>
    <property type="match status" value="1"/>
</dbReference>
<dbReference type="GO" id="GO:0006631">
    <property type="term" value="P:fatty acid metabolic process"/>
    <property type="evidence" value="ECO:0007669"/>
    <property type="project" value="TreeGrafter"/>
</dbReference>
<dbReference type="InterPro" id="IPR020845">
    <property type="entry name" value="AMP-binding_CS"/>
</dbReference>
<evidence type="ECO:0000256" key="2">
    <source>
        <dbReference type="ARBA" id="ARBA00022598"/>
    </source>
</evidence>
<comment type="similarity">
    <text evidence="1">Belongs to the ATP-dependent AMP-binding enzyme family.</text>
</comment>
<dbReference type="Gene3D" id="3.40.50.12780">
    <property type="entry name" value="N-terminal domain of ligase-like"/>
    <property type="match status" value="1"/>
</dbReference>
<dbReference type="InterPro" id="IPR025110">
    <property type="entry name" value="AMP-bd_C"/>
</dbReference>
<dbReference type="EMBL" id="BMZC01000005">
    <property type="protein sequence ID" value="GGZ64050.1"/>
    <property type="molecule type" value="Genomic_DNA"/>
</dbReference>
<dbReference type="Proteomes" id="UP000622604">
    <property type="component" value="Unassembled WGS sequence"/>
</dbReference>
<reference evidence="5" key="1">
    <citation type="journal article" date="2014" name="Int. J. Syst. Evol. Microbiol.">
        <title>Complete genome sequence of Corynebacterium casei LMG S-19264T (=DSM 44701T), isolated from a smear-ripened cheese.</title>
        <authorList>
            <consortium name="US DOE Joint Genome Institute (JGI-PGF)"/>
            <person name="Walter F."/>
            <person name="Albersmeier A."/>
            <person name="Kalinowski J."/>
            <person name="Ruckert C."/>
        </authorList>
    </citation>
    <scope>NUCLEOTIDE SEQUENCE</scope>
    <source>
        <strain evidence="5">KCTC 32337</strain>
    </source>
</reference>
<protein>
    <submittedName>
        <fullName evidence="5">AMP-dependent acyl-CoA synthetase</fullName>
    </submittedName>
</protein>
<dbReference type="CDD" id="cd04433">
    <property type="entry name" value="AFD_class_I"/>
    <property type="match status" value="1"/>
</dbReference>
<accession>A0A8H9IGH8</accession>
<dbReference type="GO" id="GO:0031956">
    <property type="term" value="F:medium-chain fatty acid-CoA ligase activity"/>
    <property type="evidence" value="ECO:0007669"/>
    <property type="project" value="TreeGrafter"/>
</dbReference>
<dbReference type="PROSITE" id="PS00455">
    <property type="entry name" value="AMP_BINDING"/>
    <property type="match status" value="1"/>
</dbReference>
<dbReference type="Pfam" id="PF13193">
    <property type="entry name" value="AMP-binding_C"/>
    <property type="match status" value="1"/>
</dbReference>
<evidence type="ECO:0000259" key="4">
    <source>
        <dbReference type="Pfam" id="PF13193"/>
    </source>
</evidence>
<dbReference type="PANTHER" id="PTHR43201">
    <property type="entry name" value="ACYL-COA SYNTHETASE"/>
    <property type="match status" value="1"/>
</dbReference>
<dbReference type="InterPro" id="IPR042099">
    <property type="entry name" value="ANL_N_sf"/>
</dbReference>
<organism evidence="5 6">
    <name type="scientific">Paraglaciecola chathamensis</name>
    <dbReference type="NCBI Taxonomy" id="368405"/>
    <lineage>
        <taxon>Bacteria</taxon>
        <taxon>Pseudomonadati</taxon>
        <taxon>Pseudomonadota</taxon>
        <taxon>Gammaproteobacteria</taxon>
        <taxon>Alteromonadales</taxon>
        <taxon>Alteromonadaceae</taxon>
        <taxon>Paraglaciecola</taxon>
    </lineage>
</organism>